<dbReference type="NCBIfam" id="TIGR00732">
    <property type="entry name" value="dprA"/>
    <property type="match status" value="1"/>
</dbReference>
<comment type="similarity">
    <text evidence="1">Belongs to the DprA/Smf family.</text>
</comment>
<evidence type="ECO:0000256" key="1">
    <source>
        <dbReference type="ARBA" id="ARBA00006525"/>
    </source>
</evidence>
<dbReference type="Pfam" id="PF02481">
    <property type="entry name" value="DNA_processg_A"/>
    <property type="match status" value="1"/>
</dbReference>
<dbReference type="RefSeq" id="WP_183674372.1">
    <property type="nucleotide sequence ID" value="NZ_CBCRYX010000005.1"/>
</dbReference>
<accession>A0A9Q2HFH3</accession>
<name>A0A9Q2HFH3_9STAP</name>
<dbReference type="GO" id="GO:0009294">
    <property type="term" value="P:DNA-mediated transformation"/>
    <property type="evidence" value="ECO:0007669"/>
    <property type="project" value="InterPro"/>
</dbReference>
<dbReference type="PANTHER" id="PTHR43022:SF1">
    <property type="entry name" value="PROTEIN SMF"/>
    <property type="match status" value="1"/>
</dbReference>
<dbReference type="EMBL" id="JACHHF010000006">
    <property type="protein sequence ID" value="MBB5176244.1"/>
    <property type="molecule type" value="Genomic_DNA"/>
</dbReference>
<dbReference type="SUPFAM" id="SSF102405">
    <property type="entry name" value="MCP/YpsA-like"/>
    <property type="match status" value="1"/>
</dbReference>
<evidence type="ECO:0000313" key="4">
    <source>
        <dbReference type="Proteomes" id="UP000579136"/>
    </source>
</evidence>
<dbReference type="AlphaFoldDB" id="A0A9Q2HFH3"/>
<dbReference type="PANTHER" id="PTHR43022">
    <property type="entry name" value="PROTEIN SMF"/>
    <property type="match status" value="1"/>
</dbReference>
<gene>
    <name evidence="3" type="ORF">HNQ45_001131</name>
</gene>
<dbReference type="InterPro" id="IPR003488">
    <property type="entry name" value="DprA"/>
</dbReference>
<reference evidence="3 4" key="1">
    <citation type="submission" date="2020-08" db="EMBL/GenBank/DDBJ databases">
        <title>Genomic Encyclopedia of Type Strains, Phase IV (KMG-IV): sequencing the most valuable type-strain genomes for metagenomic binning, comparative biology and taxonomic classification.</title>
        <authorList>
            <person name="Goeker M."/>
        </authorList>
    </citation>
    <scope>NUCLEOTIDE SEQUENCE [LARGE SCALE GENOMIC DNA]</scope>
    <source>
        <strain evidence="3 4">DSM 19163</strain>
    </source>
</reference>
<evidence type="ECO:0000259" key="2">
    <source>
        <dbReference type="Pfam" id="PF02481"/>
    </source>
</evidence>
<dbReference type="Proteomes" id="UP000579136">
    <property type="component" value="Unassembled WGS sequence"/>
</dbReference>
<protein>
    <submittedName>
        <fullName evidence="3">DNA processing protein</fullName>
    </submittedName>
</protein>
<evidence type="ECO:0000313" key="3">
    <source>
        <dbReference type="EMBL" id="MBB5176244.1"/>
    </source>
</evidence>
<dbReference type="Gene3D" id="3.40.50.450">
    <property type="match status" value="1"/>
</dbReference>
<proteinExistence type="inferred from homology"/>
<feature type="domain" description="Smf/DprA SLOG" evidence="2">
    <location>
        <begin position="57"/>
        <end position="263"/>
    </location>
</feature>
<comment type="caution">
    <text evidence="3">The sequence shown here is derived from an EMBL/GenBank/DDBJ whole genome shotgun (WGS) entry which is preliminary data.</text>
</comment>
<keyword evidence="4" id="KW-1185">Reference proteome</keyword>
<organism evidence="3 4">
    <name type="scientific">Nosocomiicoccus ampullae</name>
    <dbReference type="NCBI Taxonomy" id="489910"/>
    <lineage>
        <taxon>Bacteria</taxon>
        <taxon>Bacillati</taxon>
        <taxon>Bacillota</taxon>
        <taxon>Bacilli</taxon>
        <taxon>Bacillales</taxon>
        <taxon>Staphylococcaceae</taxon>
        <taxon>Nosocomiicoccus</taxon>
    </lineage>
</organism>
<sequence length="265" mass="29538">MKLHILQLSFAHVTSKEFKSIRNGEVLKASTIKKIEKAKNISLTSIKETLTKHGVTFITQQSEFYPQLLKEIYDPPYVLYVKGDLKVLQTNFLGVIGSRKASFYTTHVLKRLLPNLKALSIVSGLAYGADDIAHYISLENGLNTVGVLAFGHDIHYPKSTFKTRERMEEVCCTISEYPPGTPIKKHQFVERNRIIAGISHGVLVTEAEEKSGSLITLEMAMDENRHVFCVPGNITSPLSLGVNERLKEGAILVTNSDDILIELNV</sequence>
<dbReference type="InterPro" id="IPR057666">
    <property type="entry name" value="DrpA_SLOG"/>
</dbReference>